<dbReference type="Pfam" id="PF00002">
    <property type="entry name" value="7tm_2"/>
    <property type="match status" value="1"/>
</dbReference>
<evidence type="ECO:0000256" key="5">
    <source>
        <dbReference type="SAM" id="Phobius"/>
    </source>
</evidence>
<sequence>MRSNNVTGEKEAEEMCEALYELVPPIPVNASRFCGGDGTWQKSNYSQCHLAAIVLGEKEEIFASASHLYGIFVIYWLGYGLTLIVLATSLFIFMYFRCWLTRSTINSDLIFLIPVLIVLILIVAVQVKGVTANYILDYIAAILVSTQSFCRALVAFTNFCHVANFFWMLVEGVHIFARTVIPFSSGHAKMTWYSLLGWVVPALIIVTWMVVKGVVDKSPCWLTRNAINSDLIFLIPVLIVLIGLFVGLYYCLLNKEVQTCICDWYRRRQVERSVPNSFRLKPCSRGGRAYARNAELSFAHDSTAVTHVSYLHGSPASSPLMSAGRGATAGRPVLPVGGAYYDVLLKTLPPLQQVRARAQAQPSTYVPCSVILEETEGLDSDSVIQPERHLATCL</sequence>
<protein>
    <submittedName>
        <fullName evidence="8">Vasoactive intestinal polypeptide receptor 1-like</fullName>
    </submittedName>
</protein>
<evidence type="ECO:0000256" key="2">
    <source>
        <dbReference type="ARBA" id="ARBA00022692"/>
    </source>
</evidence>
<dbReference type="PANTHER" id="PTHR45620">
    <property type="entry name" value="PDF RECEPTOR-LIKE PROTEIN-RELATED"/>
    <property type="match status" value="1"/>
</dbReference>
<organism evidence="7 8">
    <name type="scientific">Priapulus caudatus</name>
    <name type="common">Priapulid worm</name>
    <dbReference type="NCBI Taxonomy" id="37621"/>
    <lineage>
        <taxon>Eukaryota</taxon>
        <taxon>Metazoa</taxon>
        <taxon>Ecdysozoa</taxon>
        <taxon>Scalidophora</taxon>
        <taxon>Priapulida</taxon>
        <taxon>Priapulimorpha</taxon>
        <taxon>Priapulimorphida</taxon>
        <taxon>Priapulidae</taxon>
        <taxon>Priapulus</taxon>
    </lineage>
</organism>
<keyword evidence="2 5" id="KW-0812">Transmembrane</keyword>
<accession>A0ABM1ENY0</accession>
<feature type="transmembrane region" description="Helical" evidence="5">
    <location>
        <begin position="231"/>
        <end position="252"/>
    </location>
</feature>
<dbReference type="RefSeq" id="XP_014673901.1">
    <property type="nucleotide sequence ID" value="XM_014818415.1"/>
</dbReference>
<keyword evidence="4 5" id="KW-0472">Membrane</keyword>
<evidence type="ECO:0000313" key="8">
    <source>
        <dbReference type="RefSeq" id="XP_014673901.1"/>
    </source>
</evidence>
<evidence type="ECO:0000313" key="7">
    <source>
        <dbReference type="Proteomes" id="UP000695022"/>
    </source>
</evidence>
<keyword evidence="3 5" id="KW-1133">Transmembrane helix</keyword>
<dbReference type="PRINTS" id="PR00249">
    <property type="entry name" value="GPCRSECRETIN"/>
</dbReference>
<gene>
    <name evidence="8" type="primary">LOC106814129</name>
</gene>
<reference evidence="8" key="1">
    <citation type="submission" date="2025-08" db="UniProtKB">
        <authorList>
            <consortium name="RefSeq"/>
        </authorList>
    </citation>
    <scope>IDENTIFICATION</scope>
</reference>
<dbReference type="PROSITE" id="PS50261">
    <property type="entry name" value="G_PROTEIN_RECEP_F2_4"/>
    <property type="match status" value="1"/>
</dbReference>
<evidence type="ECO:0000256" key="3">
    <source>
        <dbReference type="ARBA" id="ARBA00022989"/>
    </source>
</evidence>
<feature type="transmembrane region" description="Helical" evidence="5">
    <location>
        <begin position="108"/>
        <end position="127"/>
    </location>
</feature>
<dbReference type="Proteomes" id="UP000695022">
    <property type="component" value="Unplaced"/>
</dbReference>
<feature type="domain" description="G-protein coupled receptors family 2 profile 2" evidence="6">
    <location>
        <begin position="71"/>
        <end position="242"/>
    </location>
</feature>
<comment type="subcellular location">
    <subcellularLocation>
        <location evidence="1">Membrane</location>
        <topology evidence="1">Multi-pass membrane protein</topology>
    </subcellularLocation>
</comment>
<proteinExistence type="predicted"/>
<keyword evidence="7" id="KW-1185">Reference proteome</keyword>
<dbReference type="Gene3D" id="1.20.1070.10">
    <property type="entry name" value="Rhodopsin 7-helix transmembrane proteins"/>
    <property type="match status" value="1"/>
</dbReference>
<evidence type="ECO:0000256" key="4">
    <source>
        <dbReference type="ARBA" id="ARBA00023136"/>
    </source>
</evidence>
<dbReference type="GeneID" id="106814129"/>
<evidence type="ECO:0000256" key="1">
    <source>
        <dbReference type="ARBA" id="ARBA00004141"/>
    </source>
</evidence>
<dbReference type="InterPro" id="IPR017981">
    <property type="entry name" value="GPCR_2-like_7TM"/>
</dbReference>
<dbReference type="InterPro" id="IPR000832">
    <property type="entry name" value="GPCR_2_secretin-like"/>
</dbReference>
<evidence type="ECO:0000259" key="6">
    <source>
        <dbReference type="PROSITE" id="PS50261"/>
    </source>
</evidence>
<feature type="transmembrane region" description="Helical" evidence="5">
    <location>
        <begin position="73"/>
        <end position="96"/>
    </location>
</feature>
<dbReference type="InterPro" id="IPR050332">
    <property type="entry name" value="GPCR_2"/>
</dbReference>
<feature type="transmembrane region" description="Helical" evidence="5">
    <location>
        <begin position="191"/>
        <end position="211"/>
    </location>
</feature>
<name>A0ABM1ENY0_PRICU</name>
<dbReference type="PANTHER" id="PTHR45620:SF15">
    <property type="entry name" value="DIURETIC HORMONE 44 RECEPTOR 1-RELATED"/>
    <property type="match status" value="1"/>
</dbReference>